<dbReference type="PANTHER" id="PTHR46042:SF1">
    <property type="entry name" value="DIPHTHINE METHYLTRANSFERASE"/>
    <property type="match status" value="1"/>
</dbReference>
<dbReference type="AlphaFoldDB" id="A0A2A9PNV3"/>
<reference evidence="4 5" key="1">
    <citation type="journal article" date="2015" name="BMC Genomics">
        <title>Gene expression during zombie ant biting behavior reflects the complexity underlying fungal parasitic behavioral manipulation.</title>
        <authorList>
            <person name="de Bekker C."/>
            <person name="Ohm R.A."/>
            <person name="Loreto R.G."/>
            <person name="Sebastian A."/>
            <person name="Albert I."/>
            <person name="Merrow M."/>
            <person name="Brachmann A."/>
            <person name="Hughes D.P."/>
        </authorList>
    </citation>
    <scope>NUCLEOTIDE SEQUENCE [LARGE SCALE GENOMIC DNA]</scope>
    <source>
        <strain evidence="4 5">SC16a</strain>
    </source>
</reference>
<sequence length="350" mass="37780">MSLTLHLPPSCLLICPFDAAYLVVGTYNLHQAAEAGVAQSRDGSLVLFRIQGTDISEVQTVSQPSAVLDLRFHPRQGHHRGVLAAVSSAGTLAVFRLDPAGCERAPLRQLATSSCRGLADDVLFLQCAWHPVLDDVIAVTDSSGAARLLHLDRDWNIKASTDLDVGNSLEAWSIALSTPIETDHGIQTPFSPVTIKGQHGAGVTAILPLPLHDADGRRLVATGSYDDHLRVFAMDDLGRQQGVERPRLVCDTNLEGGVWRLNLVDTRLQGGGSWRARILASCMHAGPKLVEVTSDTDGVHWACRAVTRFEAHRSMNYASDCVAAEGGESLRCVSTSFYDKLLCLWEVGGE</sequence>
<keyword evidence="5" id="KW-1185">Reference proteome</keyword>
<protein>
    <recommendedName>
        <fullName evidence="6">Anaphase-promoting complex subunit 4 WD40 domain-containing protein</fullName>
    </recommendedName>
</protein>
<keyword evidence="2" id="KW-0677">Repeat</keyword>
<proteinExistence type="predicted"/>
<dbReference type="OrthoDB" id="1930760at2759"/>
<dbReference type="Proteomes" id="UP000037136">
    <property type="component" value="Unassembled WGS sequence"/>
</dbReference>
<dbReference type="PANTHER" id="PTHR46042">
    <property type="entry name" value="DIPHTHINE METHYLTRANSFERASE"/>
    <property type="match status" value="1"/>
</dbReference>
<dbReference type="GO" id="GO:0061685">
    <property type="term" value="F:diphthine methylesterase activity"/>
    <property type="evidence" value="ECO:0007669"/>
    <property type="project" value="TreeGrafter"/>
</dbReference>
<evidence type="ECO:0008006" key="6">
    <source>
        <dbReference type="Google" id="ProtNLM"/>
    </source>
</evidence>
<evidence type="ECO:0000256" key="1">
    <source>
        <dbReference type="ARBA" id="ARBA00022574"/>
    </source>
</evidence>
<comment type="caution">
    <text evidence="4">The sequence shown here is derived from an EMBL/GenBank/DDBJ whole genome shotgun (WGS) entry which is preliminary data.</text>
</comment>
<dbReference type="SUPFAM" id="SSF101908">
    <property type="entry name" value="Putative isomerase YbhE"/>
    <property type="match status" value="1"/>
</dbReference>
<evidence type="ECO:0000256" key="2">
    <source>
        <dbReference type="ARBA" id="ARBA00022737"/>
    </source>
</evidence>
<dbReference type="InterPro" id="IPR052415">
    <property type="entry name" value="Diphthine_MTase"/>
</dbReference>
<dbReference type="EMBL" id="LAZP02000010">
    <property type="protein sequence ID" value="PFH63049.1"/>
    <property type="molecule type" value="Genomic_DNA"/>
</dbReference>
<organism evidence="4 5">
    <name type="scientific">Ophiocordyceps unilateralis</name>
    <name type="common">Zombie-ant fungus</name>
    <name type="synonym">Torrubia unilateralis</name>
    <dbReference type="NCBI Taxonomy" id="268505"/>
    <lineage>
        <taxon>Eukaryota</taxon>
        <taxon>Fungi</taxon>
        <taxon>Dikarya</taxon>
        <taxon>Ascomycota</taxon>
        <taxon>Pezizomycotina</taxon>
        <taxon>Sordariomycetes</taxon>
        <taxon>Hypocreomycetidae</taxon>
        <taxon>Hypocreales</taxon>
        <taxon>Ophiocordycipitaceae</taxon>
        <taxon>Ophiocordyceps</taxon>
    </lineage>
</organism>
<reference evidence="4 5" key="2">
    <citation type="journal article" date="2017" name="Sci. Rep.">
        <title>Ant-infecting Ophiocordyceps genomes reveal a high diversity of potential behavioral manipulation genes and a possible major role for enterotoxins.</title>
        <authorList>
            <person name="de Bekker C."/>
            <person name="Ohm R.A."/>
            <person name="Evans H.C."/>
            <person name="Brachmann A."/>
            <person name="Hughes D.P."/>
        </authorList>
    </citation>
    <scope>NUCLEOTIDE SEQUENCE [LARGE SCALE GENOMIC DNA]</scope>
    <source>
        <strain evidence="4 5">SC16a</strain>
    </source>
</reference>
<evidence type="ECO:0000256" key="3">
    <source>
        <dbReference type="ARBA" id="ARBA00043952"/>
    </source>
</evidence>
<gene>
    <name evidence="4" type="ORF">XA68_10090</name>
</gene>
<evidence type="ECO:0000313" key="5">
    <source>
        <dbReference type="Proteomes" id="UP000037136"/>
    </source>
</evidence>
<name>A0A2A9PNV3_OPHUN</name>
<accession>A0A2A9PNV3</accession>
<dbReference type="GO" id="GO:0017183">
    <property type="term" value="P:protein histidyl modification to diphthamide"/>
    <property type="evidence" value="ECO:0007669"/>
    <property type="project" value="TreeGrafter"/>
</dbReference>
<dbReference type="STRING" id="268505.A0A2A9PNV3"/>
<comment type="pathway">
    <text evidence="3">Protein modification.</text>
</comment>
<dbReference type="Gene3D" id="2.130.10.10">
    <property type="entry name" value="YVTN repeat-like/Quinoprotein amine dehydrogenase"/>
    <property type="match status" value="1"/>
</dbReference>
<dbReference type="InterPro" id="IPR015943">
    <property type="entry name" value="WD40/YVTN_repeat-like_dom_sf"/>
</dbReference>
<dbReference type="GO" id="GO:0005737">
    <property type="term" value="C:cytoplasm"/>
    <property type="evidence" value="ECO:0007669"/>
    <property type="project" value="TreeGrafter"/>
</dbReference>
<keyword evidence="1" id="KW-0853">WD repeat</keyword>
<evidence type="ECO:0000313" key="4">
    <source>
        <dbReference type="EMBL" id="PFH63049.1"/>
    </source>
</evidence>